<feature type="chain" id="PRO_5025536800" evidence="1">
    <location>
        <begin position="19"/>
        <end position="132"/>
    </location>
</feature>
<dbReference type="AlphaFoldDB" id="A0A6A5VER7"/>
<keyword evidence="1" id="KW-0732">Signal</keyword>
<protein>
    <submittedName>
        <fullName evidence="2">Uncharacterized protein</fullName>
    </submittedName>
</protein>
<name>A0A6A5VER7_9PLEO</name>
<gene>
    <name evidence="2" type="ORF">BU23DRAFT_566316</name>
</gene>
<sequence length="132" mass="14043">MQLTAIIVAFTFAAKATARAGCGIHGGLCQRSVGSVGFTAKAPDIRSMCRRTSLDVTRDLLLGSPHVNMMLRTSGTAGQTSATFIKIISDSNTTKCPYCSNGWIESIAMPLASVGPILHYAPPRGPHYNFKL</sequence>
<dbReference type="Proteomes" id="UP000800036">
    <property type="component" value="Unassembled WGS sequence"/>
</dbReference>
<feature type="signal peptide" evidence="1">
    <location>
        <begin position="1"/>
        <end position="18"/>
    </location>
</feature>
<dbReference type="EMBL" id="ML976669">
    <property type="protein sequence ID" value="KAF1975631.1"/>
    <property type="molecule type" value="Genomic_DNA"/>
</dbReference>
<evidence type="ECO:0000313" key="2">
    <source>
        <dbReference type="EMBL" id="KAF1975631.1"/>
    </source>
</evidence>
<keyword evidence="3" id="KW-1185">Reference proteome</keyword>
<evidence type="ECO:0000313" key="3">
    <source>
        <dbReference type="Proteomes" id="UP000800036"/>
    </source>
</evidence>
<proteinExistence type="predicted"/>
<reference evidence="2" key="1">
    <citation type="journal article" date="2020" name="Stud. Mycol.">
        <title>101 Dothideomycetes genomes: a test case for predicting lifestyles and emergence of pathogens.</title>
        <authorList>
            <person name="Haridas S."/>
            <person name="Albert R."/>
            <person name="Binder M."/>
            <person name="Bloem J."/>
            <person name="Labutti K."/>
            <person name="Salamov A."/>
            <person name="Andreopoulos B."/>
            <person name="Baker S."/>
            <person name="Barry K."/>
            <person name="Bills G."/>
            <person name="Bluhm B."/>
            <person name="Cannon C."/>
            <person name="Castanera R."/>
            <person name="Culley D."/>
            <person name="Daum C."/>
            <person name="Ezra D."/>
            <person name="Gonzalez J."/>
            <person name="Henrissat B."/>
            <person name="Kuo A."/>
            <person name="Liang C."/>
            <person name="Lipzen A."/>
            <person name="Lutzoni F."/>
            <person name="Magnuson J."/>
            <person name="Mondo S."/>
            <person name="Nolan M."/>
            <person name="Ohm R."/>
            <person name="Pangilinan J."/>
            <person name="Park H.-J."/>
            <person name="Ramirez L."/>
            <person name="Alfaro M."/>
            <person name="Sun H."/>
            <person name="Tritt A."/>
            <person name="Yoshinaga Y."/>
            <person name="Zwiers L.-H."/>
            <person name="Turgeon B."/>
            <person name="Goodwin S."/>
            <person name="Spatafora J."/>
            <person name="Crous P."/>
            <person name="Grigoriev I."/>
        </authorList>
    </citation>
    <scope>NUCLEOTIDE SEQUENCE</scope>
    <source>
        <strain evidence="2">CBS 107.79</strain>
    </source>
</reference>
<evidence type="ECO:0000256" key="1">
    <source>
        <dbReference type="SAM" id="SignalP"/>
    </source>
</evidence>
<organism evidence="2 3">
    <name type="scientific">Bimuria novae-zelandiae CBS 107.79</name>
    <dbReference type="NCBI Taxonomy" id="1447943"/>
    <lineage>
        <taxon>Eukaryota</taxon>
        <taxon>Fungi</taxon>
        <taxon>Dikarya</taxon>
        <taxon>Ascomycota</taxon>
        <taxon>Pezizomycotina</taxon>
        <taxon>Dothideomycetes</taxon>
        <taxon>Pleosporomycetidae</taxon>
        <taxon>Pleosporales</taxon>
        <taxon>Massarineae</taxon>
        <taxon>Didymosphaeriaceae</taxon>
        <taxon>Bimuria</taxon>
    </lineage>
</organism>
<accession>A0A6A5VER7</accession>